<evidence type="ECO:0000256" key="1">
    <source>
        <dbReference type="ARBA" id="ARBA00001946"/>
    </source>
</evidence>
<reference evidence="9 10" key="1">
    <citation type="submission" date="2015-07" db="EMBL/GenBank/DDBJ databases">
        <authorList>
            <person name="Kim K.M."/>
        </authorList>
    </citation>
    <scope>NUCLEOTIDE SEQUENCE [LARGE SCALE GENOMIC DNA]</scope>
    <source>
        <strain evidence="9 10">KCTC 12363</strain>
    </source>
</reference>
<evidence type="ECO:0000256" key="3">
    <source>
        <dbReference type="ARBA" id="ARBA00012953"/>
    </source>
</evidence>
<dbReference type="PANTHER" id="PTHR37311">
    <property type="entry name" value="2-PHOSPHOSULFOLACTATE PHOSPHATASE-RELATED"/>
    <property type="match status" value="1"/>
</dbReference>
<dbReference type="GO" id="GO:0000287">
    <property type="term" value="F:magnesium ion binding"/>
    <property type="evidence" value="ECO:0007669"/>
    <property type="project" value="UniProtKB-UniRule"/>
</dbReference>
<dbReference type="STRING" id="320787.CA2015_2710"/>
<dbReference type="PATRIC" id="fig|320787.5.peg.2965"/>
<dbReference type="SUPFAM" id="SSF142823">
    <property type="entry name" value="ComB-like"/>
    <property type="match status" value="1"/>
</dbReference>
<dbReference type="InterPro" id="IPR036702">
    <property type="entry name" value="ComB-like_sf"/>
</dbReference>
<gene>
    <name evidence="8" type="primary">comB</name>
    <name evidence="9" type="ORF">CA2015_2710</name>
</gene>
<dbReference type="Gene3D" id="3.90.1560.10">
    <property type="entry name" value="ComB-like"/>
    <property type="match status" value="1"/>
</dbReference>
<organism evidence="9 10">
    <name type="scientific">Cyclobacterium amurskyense</name>
    <dbReference type="NCBI Taxonomy" id="320787"/>
    <lineage>
        <taxon>Bacteria</taxon>
        <taxon>Pseudomonadati</taxon>
        <taxon>Bacteroidota</taxon>
        <taxon>Cytophagia</taxon>
        <taxon>Cytophagales</taxon>
        <taxon>Cyclobacteriaceae</taxon>
        <taxon>Cyclobacterium</taxon>
    </lineage>
</organism>
<keyword evidence="6 8" id="KW-0460">Magnesium</keyword>
<evidence type="ECO:0000256" key="2">
    <source>
        <dbReference type="ARBA" id="ARBA00009997"/>
    </source>
</evidence>
<dbReference type="EC" id="3.1.3.71" evidence="3 8"/>
<evidence type="ECO:0000256" key="8">
    <source>
        <dbReference type="HAMAP-Rule" id="MF_00490"/>
    </source>
</evidence>
<comment type="cofactor">
    <cofactor evidence="1 8">
        <name>Mg(2+)</name>
        <dbReference type="ChEBI" id="CHEBI:18420"/>
    </cofactor>
</comment>
<evidence type="ECO:0000256" key="4">
    <source>
        <dbReference type="ARBA" id="ARBA00021948"/>
    </source>
</evidence>
<dbReference type="RefSeq" id="WP_048642380.1">
    <property type="nucleotide sequence ID" value="NZ_CAXBGM010000178.1"/>
</dbReference>
<dbReference type="EMBL" id="CP012040">
    <property type="protein sequence ID" value="AKP52120.1"/>
    <property type="molecule type" value="Genomic_DNA"/>
</dbReference>
<evidence type="ECO:0000256" key="6">
    <source>
        <dbReference type="ARBA" id="ARBA00022842"/>
    </source>
</evidence>
<comment type="catalytic activity">
    <reaction evidence="7 8">
        <text>(2R)-O-phospho-3-sulfolactate + H2O = (2R)-3-sulfolactate + phosphate</text>
        <dbReference type="Rhea" id="RHEA:23416"/>
        <dbReference type="ChEBI" id="CHEBI:15377"/>
        <dbReference type="ChEBI" id="CHEBI:15597"/>
        <dbReference type="ChEBI" id="CHEBI:43474"/>
        <dbReference type="ChEBI" id="CHEBI:58738"/>
        <dbReference type="EC" id="3.1.3.71"/>
    </reaction>
</comment>
<keyword evidence="10" id="KW-1185">Reference proteome</keyword>
<dbReference type="KEGG" id="camu:CA2015_2710"/>
<dbReference type="Pfam" id="PF04029">
    <property type="entry name" value="2-ph_phosp"/>
    <property type="match status" value="1"/>
</dbReference>
<dbReference type="AlphaFoldDB" id="A0A0H4PGF9"/>
<sequence length="235" mass="25641">MKTIETCISPDLLDLHELANKTVIVVDIFRASSTMVTALSNGVNSIVPVKDLDQCKSYKKSGWLIAGERNGKQADGFDLGNSPLAYLDQAFAGQNVAMTTTNGTRAISLAREQASEVLIGSFLNLQATVDYLQTSTNDVLVLCAGWKGKFNLEDSLYAGALSLLLGWDHDCDATLGMEALYQQVGGDLQGFLQKASHAKRLQNHDLDKDIDFCLELNQFNSVVYLSEEGLKNKNN</sequence>
<dbReference type="PANTHER" id="PTHR37311:SF1">
    <property type="entry name" value="2-PHOSPHOSULFOLACTATE PHOSPHATASE-RELATED"/>
    <property type="match status" value="1"/>
</dbReference>
<keyword evidence="5 8" id="KW-0378">Hydrolase</keyword>
<evidence type="ECO:0000256" key="5">
    <source>
        <dbReference type="ARBA" id="ARBA00022801"/>
    </source>
</evidence>
<evidence type="ECO:0000256" key="7">
    <source>
        <dbReference type="ARBA" id="ARBA00033711"/>
    </source>
</evidence>
<protein>
    <recommendedName>
        <fullName evidence="4 8">Probable 2-phosphosulfolactate phosphatase</fullName>
        <ecNumber evidence="3 8">3.1.3.71</ecNumber>
    </recommendedName>
</protein>
<dbReference type="Proteomes" id="UP000036520">
    <property type="component" value="Chromosome"/>
</dbReference>
<evidence type="ECO:0000313" key="10">
    <source>
        <dbReference type="Proteomes" id="UP000036520"/>
    </source>
</evidence>
<dbReference type="HAMAP" id="MF_00490">
    <property type="entry name" value="ComB"/>
    <property type="match status" value="1"/>
</dbReference>
<comment type="similarity">
    <text evidence="2 8">Belongs to the ComB family.</text>
</comment>
<evidence type="ECO:0000313" key="9">
    <source>
        <dbReference type="EMBL" id="AKP52120.1"/>
    </source>
</evidence>
<dbReference type="GO" id="GO:0050545">
    <property type="term" value="F:sulfopyruvate decarboxylase activity"/>
    <property type="evidence" value="ECO:0007669"/>
    <property type="project" value="TreeGrafter"/>
</dbReference>
<proteinExistence type="inferred from homology"/>
<name>A0A0H4PGF9_9BACT</name>
<accession>A0A0H4PGF9</accession>
<dbReference type="OrthoDB" id="4913at2"/>
<dbReference type="InterPro" id="IPR005238">
    <property type="entry name" value="ComB-like"/>
</dbReference>
<dbReference type="GO" id="GO:0050532">
    <property type="term" value="F:2-phosphosulfolactate phosphatase activity"/>
    <property type="evidence" value="ECO:0007669"/>
    <property type="project" value="UniProtKB-UniRule"/>
</dbReference>